<protein>
    <submittedName>
        <fullName evidence="2">DUF4326 domain-containing protein</fullName>
    </submittedName>
</protein>
<sequence length="104" mass="11645">MADDTAPALPRRVQRRRSRGWRMPANTVYVGRPGRWGNPFPAAEPTPDGRAEAVDRYRRWMAGRPDLIAAARRELADRNLACWCPIGQPCHADILLAHLTGDTS</sequence>
<name>A0ABV5CXS3_9ACTN</name>
<dbReference type="Proteomes" id="UP001582793">
    <property type="component" value="Unassembled WGS sequence"/>
</dbReference>
<comment type="caution">
    <text evidence="2">The sequence shown here is derived from an EMBL/GenBank/DDBJ whole genome shotgun (WGS) entry which is preliminary data.</text>
</comment>
<organism evidence="2 3">
    <name type="scientific">Polymorphospora lycopeni</name>
    <dbReference type="NCBI Taxonomy" id="3140240"/>
    <lineage>
        <taxon>Bacteria</taxon>
        <taxon>Bacillati</taxon>
        <taxon>Actinomycetota</taxon>
        <taxon>Actinomycetes</taxon>
        <taxon>Micromonosporales</taxon>
        <taxon>Micromonosporaceae</taxon>
        <taxon>Polymorphospora</taxon>
    </lineage>
</organism>
<evidence type="ECO:0000313" key="2">
    <source>
        <dbReference type="EMBL" id="MFB6396808.1"/>
    </source>
</evidence>
<evidence type="ECO:0000259" key="1">
    <source>
        <dbReference type="Pfam" id="PF14216"/>
    </source>
</evidence>
<dbReference type="Pfam" id="PF14216">
    <property type="entry name" value="DUF4326"/>
    <property type="match status" value="1"/>
</dbReference>
<keyword evidence="3" id="KW-1185">Reference proteome</keyword>
<reference evidence="2 3" key="1">
    <citation type="submission" date="2024-04" db="EMBL/GenBank/DDBJ databases">
        <title>Polymorphospora sp. isolated from Baiyangdian Lake in Xiong'an New Area.</title>
        <authorList>
            <person name="Zhang X."/>
            <person name="Liu J."/>
        </authorList>
    </citation>
    <scope>NUCLEOTIDE SEQUENCE [LARGE SCALE GENOMIC DNA]</scope>
    <source>
        <strain evidence="2 3">2-325</strain>
    </source>
</reference>
<accession>A0ABV5CXS3</accession>
<evidence type="ECO:0000313" key="3">
    <source>
        <dbReference type="Proteomes" id="UP001582793"/>
    </source>
</evidence>
<feature type="domain" description="DUF4326" evidence="1">
    <location>
        <begin position="17"/>
        <end position="96"/>
    </location>
</feature>
<gene>
    <name evidence="2" type="ORF">AAFH96_27430</name>
</gene>
<dbReference type="EMBL" id="JBCGDC010000108">
    <property type="protein sequence ID" value="MFB6396808.1"/>
    <property type="molecule type" value="Genomic_DNA"/>
</dbReference>
<dbReference type="InterPro" id="IPR025475">
    <property type="entry name" value="DUF4326"/>
</dbReference>
<proteinExistence type="predicted"/>
<dbReference type="RefSeq" id="WP_375736122.1">
    <property type="nucleotide sequence ID" value="NZ_JBCGDC010000108.1"/>
</dbReference>